<accession>A0A9D1IXU5</accession>
<name>A0A9D1IXU5_9FIRM</name>
<gene>
    <name evidence="1" type="ORF">IAA53_08135</name>
</gene>
<organism evidence="1 2">
    <name type="scientific">Candidatus Avoscillospira avicola</name>
    <dbReference type="NCBI Taxonomy" id="2840706"/>
    <lineage>
        <taxon>Bacteria</taxon>
        <taxon>Bacillati</taxon>
        <taxon>Bacillota</taxon>
        <taxon>Clostridia</taxon>
        <taxon>Eubacteriales</taxon>
        <taxon>Oscillospiraceae</taxon>
        <taxon>Oscillospiraceae incertae sedis</taxon>
        <taxon>Candidatus Avoscillospira</taxon>
    </lineage>
</organism>
<proteinExistence type="predicted"/>
<reference evidence="1" key="1">
    <citation type="submission" date="2020-10" db="EMBL/GenBank/DDBJ databases">
        <authorList>
            <person name="Gilroy R."/>
        </authorList>
    </citation>
    <scope>NUCLEOTIDE SEQUENCE</scope>
    <source>
        <strain evidence="1">ChiBcec15-4380</strain>
    </source>
</reference>
<dbReference type="EMBL" id="DVHE01000061">
    <property type="protein sequence ID" value="HIR51235.1"/>
    <property type="molecule type" value="Genomic_DNA"/>
</dbReference>
<sequence>MNQEFLQELQCFYARLETRSGQLFHALLHEGFELETGWYSGHYHKSDHETWVRESYPIPVVGVKGFCDIEVQPNQISVSTKRKRTAALNDSFEKFSGYAFEAYGTEDYLADFYHSGQTIEELKENIRACREREIGFSFVFSFDIEDRQICEFVELLRREGFYD</sequence>
<dbReference type="Proteomes" id="UP000824239">
    <property type="component" value="Unassembled WGS sequence"/>
</dbReference>
<evidence type="ECO:0000313" key="2">
    <source>
        <dbReference type="Proteomes" id="UP000824239"/>
    </source>
</evidence>
<reference evidence="1" key="2">
    <citation type="journal article" date="2021" name="PeerJ">
        <title>Extensive microbial diversity within the chicken gut microbiome revealed by metagenomics and culture.</title>
        <authorList>
            <person name="Gilroy R."/>
            <person name="Ravi A."/>
            <person name="Getino M."/>
            <person name="Pursley I."/>
            <person name="Horton D.L."/>
            <person name="Alikhan N.F."/>
            <person name="Baker D."/>
            <person name="Gharbi K."/>
            <person name="Hall N."/>
            <person name="Watson M."/>
            <person name="Adriaenssens E.M."/>
            <person name="Foster-Nyarko E."/>
            <person name="Jarju S."/>
            <person name="Secka A."/>
            <person name="Antonio M."/>
            <person name="Oren A."/>
            <person name="Chaudhuri R.R."/>
            <person name="La Ragione R."/>
            <person name="Hildebrand F."/>
            <person name="Pallen M.J."/>
        </authorList>
    </citation>
    <scope>NUCLEOTIDE SEQUENCE</scope>
    <source>
        <strain evidence="1">ChiBcec15-4380</strain>
    </source>
</reference>
<dbReference type="SUPFAM" id="SSF142913">
    <property type="entry name" value="YktB/PF0168-like"/>
    <property type="match status" value="1"/>
</dbReference>
<dbReference type="Gene3D" id="3.30.930.10">
    <property type="entry name" value="Bira Bifunctional Protein, Domain 2"/>
    <property type="match status" value="1"/>
</dbReference>
<comment type="caution">
    <text evidence="1">The sequence shown here is derived from an EMBL/GenBank/DDBJ whole genome shotgun (WGS) entry which is preliminary data.</text>
</comment>
<protein>
    <submittedName>
        <fullName evidence="1">Uncharacterized protein</fullName>
    </submittedName>
</protein>
<dbReference type="GO" id="GO:0016740">
    <property type="term" value="F:transferase activity"/>
    <property type="evidence" value="ECO:0007669"/>
    <property type="project" value="UniProtKB-ARBA"/>
</dbReference>
<dbReference type="AlphaFoldDB" id="A0A9D1IXU5"/>
<dbReference type="GO" id="GO:0140096">
    <property type="term" value="F:catalytic activity, acting on a protein"/>
    <property type="evidence" value="ECO:0007669"/>
    <property type="project" value="UniProtKB-ARBA"/>
</dbReference>
<dbReference type="InterPro" id="IPR045864">
    <property type="entry name" value="aa-tRNA-synth_II/BPL/LPL"/>
</dbReference>
<evidence type="ECO:0000313" key="1">
    <source>
        <dbReference type="EMBL" id="HIR51235.1"/>
    </source>
</evidence>